<gene>
    <name evidence="9" type="ORF">AQJ91_30950</name>
</gene>
<dbReference type="Gene3D" id="1.10.10.10">
    <property type="entry name" value="Winged helix-like DNA-binding domain superfamily/Winged helix DNA-binding domain"/>
    <property type="match status" value="1"/>
</dbReference>
<evidence type="ECO:0000256" key="6">
    <source>
        <dbReference type="RuleBase" id="RU000716"/>
    </source>
</evidence>
<dbReference type="GO" id="GO:0006950">
    <property type="term" value="P:response to stress"/>
    <property type="evidence" value="ECO:0007669"/>
    <property type="project" value="UniProtKB-ARBA"/>
</dbReference>
<dbReference type="SUPFAM" id="SSF88946">
    <property type="entry name" value="Sigma2 domain of RNA polymerase sigma factors"/>
    <property type="match status" value="1"/>
</dbReference>
<evidence type="ECO:0000259" key="7">
    <source>
        <dbReference type="Pfam" id="PF04542"/>
    </source>
</evidence>
<evidence type="ECO:0000256" key="5">
    <source>
        <dbReference type="ARBA" id="ARBA00023163"/>
    </source>
</evidence>
<dbReference type="InterPro" id="IPR039425">
    <property type="entry name" value="RNA_pol_sigma-70-like"/>
</dbReference>
<comment type="similarity">
    <text evidence="1 6">Belongs to the sigma-70 factor family. ECF subfamily.</text>
</comment>
<keyword evidence="5 6" id="KW-0804">Transcription</keyword>
<keyword evidence="2 6" id="KW-0805">Transcription regulation</keyword>
<evidence type="ECO:0000313" key="9">
    <source>
        <dbReference type="EMBL" id="KUO17286.1"/>
    </source>
</evidence>
<dbReference type="GO" id="GO:0003677">
    <property type="term" value="F:DNA binding"/>
    <property type="evidence" value="ECO:0007669"/>
    <property type="project" value="UniProtKB-KW"/>
</dbReference>
<evidence type="ECO:0000313" key="10">
    <source>
        <dbReference type="Proteomes" id="UP000053260"/>
    </source>
</evidence>
<evidence type="ECO:0000259" key="8">
    <source>
        <dbReference type="Pfam" id="PF08281"/>
    </source>
</evidence>
<dbReference type="InterPro" id="IPR036388">
    <property type="entry name" value="WH-like_DNA-bd_sf"/>
</dbReference>
<dbReference type="Pfam" id="PF04542">
    <property type="entry name" value="Sigma70_r2"/>
    <property type="match status" value="1"/>
</dbReference>
<dbReference type="InterPro" id="IPR013249">
    <property type="entry name" value="RNA_pol_sigma70_r4_t2"/>
</dbReference>
<dbReference type="STRING" id="909626.AQJ91_30950"/>
<evidence type="ECO:0000256" key="1">
    <source>
        <dbReference type="ARBA" id="ARBA00010641"/>
    </source>
</evidence>
<dbReference type="NCBIfam" id="TIGR02937">
    <property type="entry name" value="sigma70-ECF"/>
    <property type="match status" value="1"/>
</dbReference>
<dbReference type="GO" id="GO:0016987">
    <property type="term" value="F:sigma factor activity"/>
    <property type="evidence" value="ECO:0007669"/>
    <property type="project" value="UniProtKB-KW"/>
</dbReference>
<keyword evidence="3 6" id="KW-0731">Sigma factor</keyword>
<dbReference type="Proteomes" id="UP000053260">
    <property type="component" value="Unassembled WGS sequence"/>
</dbReference>
<dbReference type="InterPro" id="IPR013325">
    <property type="entry name" value="RNA_pol_sigma_r2"/>
</dbReference>
<dbReference type="PROSITE" id="PS01063">
    <property type="entry name" value="SIGMA70_ECF"/>
    <property type="match status" value="1"/>
</dbReference>
<name>A0A117RZN4_9ACTN</name>
<feature type="domain" description="RNA polymerase sigma factor 70 region 4 type 2" evidence="8">
    <location>
        <begin position="136"/>
        <end position="187"/>
    </location>
</feature>
<dbReference type="RefSeq" id="WP_067028104.1">
    <property type="nucleotide sequence ID" value="NZ_KQ949098.1"/>
</dbReference>
<sequence length="202" mass="21662">MIPALACHAPGPSGPGNDEEVTDWALAARSGDPTAVDRFVRATYGDVWRFVAHLSGDTRGADDLTQDAFLRALNNLPQFAGRSGVRTWLMAIARRSVIDRYRYASARPQLAETADWRTAAENAQPSGLPGFEEGVALLDLLDGLDAPRREAFVLTQLLGLPYADAAAAVGCPIGTVRSRVARAREDLCTLLRAAEACGEGKR</sequence>
<dbReference type="Pfam" id="PF08281">
    <property type="entry name" value="Sigma70_r4_2"/>
    <property type="match status" value="1"/>
</dbReference>
<protein>
    <recommendedName>
        <fullName evidence="6">RNA polymerase sigma factor</fullName>
    </recommendedName>
</protein>
<feature type="domain" description="RNA polymerase sigma-70 region 2" evidence="7">
    <location>
        <begin position="40"/>
        <end position="105"/>
    </location>
</feature>
<dbReference type="PANTHER" id="PTHR43133">
    <property type="entry name" value="RNA POLYMERASE ECF-TYPE SIGMA FACTO"/>
    <property type="match status" value="1"/>
</dbReference>
<comment type="caution">
    <text evidence="9">The sequence shown here is derived from an EMBL/GenBank/DDBJ whole genome shotgun (WGS) entry which is preliminary data.</text>
</comment>
<dbReference type="EMBL" id="LMXB01000076">
    <property type="protein sequence ID" value="KUO17286.1"/>
    <property type="molecule type" value="Genomic_DNA"/>
</dbReference>
<dbReference type="OrthoDB" id="3821507at2"/>
<dbReference type="Gene3D" id="1.10.1740.10">
    <property type="match status" value="1"/>
</dbReference>
<evidence type="ECO:0000256" key="3">
    <source>
        <dbReference type="ARBA" id="ARBA00023082"/>
    </source>
</evidence>
<dbReference type="InterPro" id="IPR014284">
    <property type="entry name" value="RNA_pol_sigma-70_dom"/>
</dbReference>
<evidence type="ECO:0000256" key="2">
    <source>
        <dbReference type="ARBA" id="ARBA00023015"/>
    </source>
</evidence>
<dbReference type="GO" id="GO:0006352">
    <property type="term" value="P:DNA-templated transcription initiation"/>
    <property type="evidence" value="ECO:0007669"/>
    <property type="project" value="InterPro"/>
</dbReference>
<accession>A0A117RZN4</accession>
<dbReference type="CDD" id="cd06171">
    <property type="entry name" value="Sigma70_r4"/>
    <property type="match status" value="1"/>
</dbReference>
<dbReference type="InterPro" id="IPR013324">
    <property type="entry name" value="RNA_pol_sigma_r3/r4-like"/>
</dbReference>
<proteinExistence type="inferred from homology"/>
<evidence type="ECO:0000256" key="4">
    <source>
        <dbReference type="ARBA" id="ARBA00023125"/>
    </source>
</evidence>
<dbReference type="InterPro" id="IPR007627">
    <property type="entry name" value="RNA_pol_sigma70_r2"/>
</dbReference>
<dbReference type="PANTHER" id="PTHR43133:SF61">
    <property type="entry name" value="ECF RNA POLYMERASE SIGMA FACTOR SIGC"/>
    <property type="match status" value="1"/>
</dbReference>
<dbReference type="AlphaFoldDB" id="A0A117RZN4"/>
<dbReference type="SUPFAM" id="SSF88659">
    <property type="entry name" value="Sigma3 and sigma4 domains of RNA polymerase sigma factors"/>
    <property type="match status" value="1"/>
</dbReference>
<organism evidence="9 10">
    <name type="scientific">Streptomyces dysideae</name>
    <dbReference type="NCBI Taxonomy" id="909626"/>
    <lineage>
        <taxon>Bacteria</taxon>
        <taxon>Bacillati</taxon>
        <taxon>Actinomycetota</taxon>
        <taxon>Actinomycetes</taxon>
        <taxon>Kitasatosporales</taxon>
        <taxon>Streptomycetaceae</taxon>
        <taxon>Streptomyces</taxon>
    </lineage>
</organism>
<keyword evidence="10" id="KW-1185">Reference proteome</keyword>
<dbReference type="InterPro" id="IPR000838">
    <property type="entry name" value="RNA_pol_sigma70_ECF_CS"/>
</dbReference>
<reference evidence="9 10" key="1">
    <citation type="submission" date="2015-10" db="EMBL/GenBank/DDBJ databases">
        <title>Draft genome sequence of Streptomyces sp. RV15, isolated from a marine sponge.</title>
        <authorList>
            <person name="Ruckert C."/>
            <person name="Abdelmohsen U.R."/>
            <person name="Winkler A."/>
            <person name="Hentschel U."/>
            <person name="Kalinowski J."/>
            <person name="Kampfer P."/>
            <person name="Glaeser S."/>
        </authorList>
    </citation>
    <scope>NUCLEOTIDE SEQUENCE [LARGE SCALE GENOMIC DNA]</scope>
    <source>
        <strain evidence="9 10">RV15</strain>
    </source>
</reference>
<keyword evidence="4 6" id="KW-0238">DNA-binding</keyword>